<organism evidence="2 3">
    <name type="scientific">Trypanosoma cruzi marinkellei</name>
    <dbReference type="NCBI Taxonomy" id="85056"/>
    <lineage>
        <taxon>Eukaryota</taxon>
        <taxon>Discoba</taxon>
        <taxon>Euglenozoa</taxon>
        <taxon>Kinetoplastea</taxon>
        <taxon>Metakinetoplastina</taxon>
        <taxon>Trypanosomatida</taxon>
        <taxon>Trypanosomatidae</taxon>
        <taxon>Trypanosoma</taxon>
        <taxon>Schizotrypanum</taxon>
    </lineage>
</organism>
<proteinExistence type="predicted"/>
<protein>
    <recommendedName>
        <fullName evidence="4">Trans-sialidase</fullName>
    </recommendedName>
</protein>
<evidence type="ECO:0008006" key="4">
    <source>
        <dbReference type="Google" id="ProtNLM"/>
    </source>
</evidence>
<keyword evidence="3" id="KW-1185">Reference proteome</keyword>
<gene>
    <name evidence="2" type="ORF">MOQ_008058</name>
</gene>
<reference evidence="2 3" key="1">
    <citation type="journal article" date="2012" name="BMC Genomics">
        <title>Comparative genomic analysis of human infective Trypanosoma cruzi lineages with the bat-restricted subspecies T. cruzi marinkellei.</title>
        <authorList>
            <person name="Franzen O."/>
            <person name="Talavera-Lopez C."/>
            <person name="Ochaya S."/>
            <person name="Butler C.E."/>
            <person name="Messenger L.A."/>
            <person name="Lewis M.D."/>
            <person name="Llewellyn M.S."/>
            <person name="Marinkelle C.J."/>
            <person name="Tyler K.M."/>
            <person name="Miles M.A."/>
            <person name="Andersson B."/>
        </authorList>
    </citation>
    <scope>NUCLEOTIDE SEQUENCE [LARGE SCALE GENOMIC DNA]</scope>
    <source>
        <strain evidence="2 3">B7</strain>
    </source>
</reference>
<comment type="caution">
    <text evidence="2">The sequence shown here is derived from an EMBL/GenBank/DDBJ whole genome shotgun (WGS) entry which is preliminary data.</text>
</comment>
<feature type="non-terminal residue" evidence="2">
    <location>
        <position position="321"/>
    </location>
</feature>
<feature type="compositionally biased region" description="Basic and acidic residues" evidence="1">
    <location>
        <begin position="289"/>
        <end position="307"/>
    </location>
</feature>
<dbReference type="OrthoDB" id="248102at2759"/>
<evidence type="ECO:0000256" key="1">
    <source>
        <dbReference type="SAM" id="MobiDB-lite"/>
    </source>
</evidence>
<feature type="compositionally biased region" description="Basic and acidic residues" evidence="1">
    <location>
        <begin position="241"/>
        <end position="252"/>
    </location>
</feature>
<evidence type="ECO:0000313" key="3">
    <source>
        <dbReference type="Proteomes" id="UP000007350"/>
    </source>
</evidence>
<evidence type="ECO:0000313" key="2">
    <source>
        <dbReference type="EMBL" id="EKF28203.1"/>
    </source>
</evidence>
<dbReference type="AlphaFoldDB" id="K2LZW8"/>
<sequence>MCRKRICERIAYWPCCLLLLNFYEHVRFYCCRIHSSFILHGVFSSFFPVGVPGCRFCSVFVCPHSDPFSLYPTFGSDQGSSFVAGMMKSLRRDAAGRGRQRKDRSAFWVAPPQRYVINRHGPRAVPHSLSVVVVVDPHMVEPTAFLQPIAPLANDKRNCGAAENGDAISAEPDSASDQVVPSFFRLDVYVWDDTTLREIVEEVLASSAAARQVLLPSDAPAAAAAEVVGGASKPPASTGAEKAEKRGGHDGGGDDGGNGNSKDDGDDGASVELDDGNDSVGGDAADEEPASKRERTEGEKKQRDETRMGAPSAAKRALPSD</sequence>
<accession>K2LZW8</accession>
<dbReference type="Proteomes" id="UP000007350">
    <property type="component" value="Unassembled WGS sequence"/>
</dbReference>
<feature type="compositionally biased region" description="Acidic residues" evidence="1">
    <location>
        <begin position="264"/>
        <end position="277"/>
    </location>
</feature>
<name>K2LZW8_TRYCR</name>
<feature type="region of interest" description="Disordered" evidence="1">
    <location>
        <begin position="226"/>
        <end position="321"/>
    </location>
</feature>
<dbReference type="EMBL" id="AHKC01016458">
    <property type="protein sequence ID" value="EKF28203.1"/>
    <property type="molecule type" value="Genomic_DNA"/>
</dbReference>